<keyword evidence="8" id="KW-1185">Reference proteome</keyword>
<evidence type="ECO:0000256" key="3">
    <source>
        <dbReference type="ARBA" id="ARBA00015522"/>
    </source>
</evidence>
<reference evidence="9" key="3">
    <citation type="journal article" date="2020" name="Curr. Biol.">
        <title>Chromatin organization in early land plants reveals an ancestral association between H3K27me3, transposons, and constitutive heterochromatin.</title>
        <authorList>
            <person name="Montgomery S.A."/>
            <person name="Tanizawa Y."/>
            <person name="Galik B."/>
            <person name="Wang N."/>
            <person name="Ito T."/>
            <person name="Mochizuki T."/>
            <person name="Akimcheva S."/>
            <person name="Bowman J.L."/>
            <person name="Cognat V."/>
            <person name="Marechal-Drouard L."/>
            <person name="Ekker H."/>
            <person name="Hong S.F."/>
            <person name="Kohchi T."/>
            <person name="Lin S.S."/>
            <person name="Liu L.D."/>
            <person name="Nakamura Y."/>
            <person name="Valeeva L.R."/>
            <person name="Shakirov E.V."/>
            <person name="Shippen D.E."/>
            <person name="Wei W.L."/>
            <person name="Yagura M."/>
            <person name="Yamaoka S."/>
            <person name="Yamato K.T."/>
            <person name="Liu C."/>
            <person name="Berger F."/>
        </authorList>
    </citation>
    <scope>NUCLEOTIDE SEQUENCE [LARGE SCALE GENOMIC DNA]</scope>
    <source>
        <strain evidence="9">Tak-1</strain>
    </source>
</reference>
<evidence type="ECO:0000313" key="9">
    <source>
        <dbReference type="Proteomes" id="UP001162541"/>
    </source>
</evidence>
<evidence type="ECO:0000256" key="2">
    <source>
        <dbReference type="ARBA" id="ARBA00008479"/>
    </source>
</evidence>
<reference evidence="7 8" key="1">
    <citation type="submission" date="2016-03" db="EMBL/GenBank/DDBJ databases">
        <title>Mechanisms controlling the formation of the plant cell surface in tip-growing cells are functionally conserved among land plants.</title>
        <authorList>
            <person name="Honkanen S."/>
            <person name="Jones V.A."/>
            <person name="Morieri G."/>
            <person name="Champion C."/>
            <person name="Hetherington A.J."/>
            <person name="Kelly S."/>
            <person name="Saint-Marcoux D."/>
            <person name="Proust H."/>
            <person name="Prescott H."/>
            <person name="Dolan L."/>
        </authorList>
    </citation>
    <scope>NUCLEOTIDE SEQUENCE [LARGE SCALE GENOMIC DNA]</scope>
    <source>
        <strain evidence="8">cv. Tak-1 and cv. Tak-2</strain>
        <tissue evidence="7">Whole gametophyte</tissue>
    </source>
</reference>
<evidence type="ECO:0000313" key="6">
    <source>
        <dbReference type="EMBL" id="BBM97639.1"/>
    </source>
</evidence>
<organism evidence="7 8">
    <name type="scientific">Marchantia polymorpha subsp. ruderalis</name>
    <dbReference type="NCBI Taxonomy" id="1480154"/>
    <lineage>
        <taxon>Eukaryota</taxon>
        <taxon>Viridiplantae</taxon>
        <taxon>Streptophyta</taxon>
        <taxon>Embryophyta</taxon>
        <taxon>Marchantiophyta</taxon>
        <taxon>Marchantiopsida</taxon>
        <taxon>Marchantiidae</taxon>
        <taxon>Marchantiales</taxon>
        <taxon>Marchantiaceae</taxon>
        <taxon>Marchantia</taxon>
    </lineage>
</organism>
<dbReference type="EMBL" id="LVLJ01002837">
    <property type="protein sequence ID" value="OAE23463.1"/>
    <property type="molecule type" value="Genomic_DNA"/>
</dbReference>
<dbReference type="EMBL" id="AP019866">
    <property type="protein sequence ID" value="BBM97639.1"/>
    <property type="molecule type" value="Genomic_DNA"/>
</dbReference>
<evidence type="ECO:0000313" key="8">
    <source>
        <dbReference type="Proteomes" id="UP000077202"/>
    </source>
</evidence>
<dbReference type="AlphaFoldDB" id="A0A176VSU2"/>
<dbReference type="GO" id="GO:0005730">
    <property type="term" value="C:nucleolus"/>
    <property type="evidence" value="ECO:0007669"/>
    <property type="project" value="UniProtKB-SubCell"/>
</dbReference>
<dbReference type="Pfam" id="PF09420">
    <property type="entry name" value="Nop16"/>
    <property type="match status" value="1"/>
</dbReference>
<reference evidence="6" key="2">
    <citation type="journal article" date="2019" name="Curr. Biol.">
        <title>Chromatin organization in early land plants reveals an ancestral association between H3K27me3, transposons, and constitutive heterochromatin.</title>
        <authorList>
            <person name="Montgomery S.A."/>
            <person name="Tanizawa Y."/>
            <person name="Galik B."/>
            <person name="Wang N."/>
            <person name="Ito T."/>
            <person name="Mochizuki T."/>
            <person name="Akimcheva S."/>
            <person name="Bowman J."/>
            <person name="Cognat V."/>
            <person name="Drouard L."/>
            <person name="Ekker H."/>
            <person name="Houng S."/>
            <person name="Kohchi T."/>
            <person name="Lin S."/>
            <person name="Liu L.D."/>
            <person name="Nakamura Y."/>
            <person name="Valeeva L.R."/>
            <person name="Shakirov E.V."/>
            <person name="Shippen D.E."/>
            <person name="Wei W."/>
            <person name="Yagura M."/>
            <person name="Yamaoka S."/>
            <person name="Yamato K.T."/>
            <person name="Liu C."/>
            <person name="Berger F."/>
        </authorList>
    </citation>
    <scope>NUCLEOTIDE SEQUENCE [LARGE SCALE GENOMIC DNA]</scope>
    <source>
        <strain evidence="6">Tak-1</strain>
    </source>
</reference>
<comment type="similarity">
    <text evidence="2">Belongs to the NOP16 family.</text>
</comment>
<dbReference type="Proteomes" id="UP000077202">
    <property type="component" value="Unassembled WGS sequence"/>
</dbReference>
<protein>
    <recommendedName>
        <fullName evidence="3">Nucleolar protein 16</fullName>
    </recommendedName>
</protein>
<name>A0A176VSU2_MARPO</name>
<dbReference type="PANTHER" id="PTHR13243:SF1">
    <property type="entry name" value="NUCLEOLAR PROTEIN 16"/>
    <property type="match status" value="1"/>
</dbReference>
<evidence type="ECO:0000256" key="4">
    <source>
        <dbReference type="ARBA" id="ARBA00023242"/>
    </source>
</evidence>
<feature type="region of interest" description="Disordered" evidence="5">
    <location>
        <begin position="1"/>
        <end position="30"/>
    </location>
</feature>
<dbReference type="InterPro" id="IPR019002">
    <property type="entry name" value="Ribosome_biogenesis_Nop16"/>
</dbReference>
<evidence type="ECO:0000256" key="5">
    <source>
        <dbReference type="SAM" id="MobiDB-lite"/>
    </source>
</evidence>
<dbReference type="GO" id="GO:0042273">
    <property type="term" value="P:ribosomal large subunit biogenesis"/>
    <property type="evidence" value="ECO:0007669"/>
    <property type="project" value="TreeGrafter"/>
</dbReference>
<accession>A0A176VSU2</accession>
<comment type="subcellular location">
    <subcellularLocation>
        <location evidence="1">Nucleus</location>
        <location evidence="1">Nucleolus</location>
    </subcellularLocation>
</comment>
<feature type="compositionally biased region" description="Basic residues" evidence="5">
    <location>
        <begin position="1"/>
        <end position="13"/>
    </location>
</feature>
<sequence length="165" mass="18728">MGRSMRSYKKGKPTVRVGLPSKKRGAGSKPSMLAQYAAHGFVANPNVLGARDRTAHSVQSTDLQTVKMDMDSKFNSDDEDDDVKSALNKLRKDGKKAPVKRLTKMQRVYFSRLIRKHGTDFQAMARDIKLNEMQHPEATLRKYCSQFHAYEKLPEEVKLPEVTTE</sequence>
<keyword evidence="4" id="KW-0539">Nucleus</keyword>
<gene>
    <name evidence="7" type="ORF">AXG93_285s1200</name>
    <name evidence="6" type="ORF">Mp_1g07200</name>
</gene>
<evidence type="ECO:0000256" key="1">
    <source>
        <dbReference type="ARBA" id="ARBA00004604"/>
    </source>
</evidence>
<evidence type="ECO:0000313" key="7">
    <source>
        <dbReference type="EMBL" id="OAE23463.1"/>
    </source>
</evidence>
<dbReference type="Proteomes" id="UP001162541">
    <property type="component" value="Chromosome 1"/>
</dbReference>
<proteinExistence type="inferred from homology"/>
<dbReference type="PANTHER" id="PTHR13243">
    <property type="entry name" value="HSPC111 PROTEIN-RELATED"/>
    <property type="match status" value="1"/>
</dbReference>